<dbReference type="Proteomes" id="UP000295418">
    <property type="component" value="Unassembled WGS sequence"/>
</dbReference>
<dbReference type="InterPro" id="IPR051466">
    <property type="entry name" value="D-amino_acid_metab_enzyme"/>
</dbReference>
<dbReference type="Gene3D" id="3.20.20.10">
    <property type="entry name" value="Alanine racemase"/>
    <property type="match status" value="1"/>
</dbReference>
<protein>
    <submittedName>
        <fullName evidence="2">Amino acid deaminase/aldolase</fullName>
    </submittedName>
</protein>
<sequence length="395" mass="43934">MVSYTEYRQAFEGIPKPFAYLDLDLLEQNIQHVLTLSGSKQIRIASKSIRSREVIKRILDYDSRFIGLMCFTADEAIFLAEHGFQDLLLGYPIWDRHAIHAIARKVAEGNQITLMVDSIQHVEHIEKIAEQVGCKLPLCIDLDLSMDFFSLHFGVWRSPIRTAAAGVKLAERIASSSHVTLDGIMGYEAQIAGVGDANPSTKMRNQLIRYLKHKSIKQIATIRAEFIHTLHAKGIVPRIVNGGGSGSLDSTCAEEVVTEVTVGSAFYSPVLFDYYDNFRFQPAAGYAIEIVRQPRADIYTCLGGGYTASGAIALDKQPKPYLPEGTELLSMEGAGEVQTPILYRGAEPIMLGDPIFMRHSKAGELCERFKELHILTQGQVTQTMLTYRGEGRCFL</sequence>
<evidence type="ECO:0000259" key="1">
    <source>
        <dbReference type="Pfam" id="PF01168"/>
    </source>
</evidence>
<evidence type="ECO:0000313" key="2">
    <source>
        <dbReference type="EMBL" id="TCZ73186.1"/>
    </source>
</evidence>
<gene>
    <name evidence="2" type="ORF">E0485_21425</name>
</gene>
<evidence type="ECO:0000313" key="3">
    <source>
        <dbReference type="Proteomes" id="UP000295418"/>
    </source>
</evidence>
<dbReference type="InterPro" id="IPR029066">
    <property type="entry name" value="PLP-binding_barrel"/>
</dbReference>
<name>A0A4R4E1A6_9BACL</name>
<dbReference type="Pfam" id="PF01168">
    <property type="entry name" value="Ala_racemase_N"/>
    <property type="match status" value="1"/>
</dbReference>
<accession>A0A4R4E1A6</accession>
<dbReference type="GO" id="GO:0008721">
    <property type="term" value="F:D-serine ammonia-lyase activity"/>
    <property type="evidence" value="ECO:0007669"/>
    <property type="project" value="TreeGrafter"/>
</dbReference>
<comment type="caution">
    <text evidence="2">The sequence shown here is derived from an EMBL/GenBank/DDBJ whole genome shotgun (WGS) entry which is preliminary data.</text>
</comment>
<organism evidence="2 3">
    <name type="scientific">Paenibacillus albiflavus</name>
    <dbReference type="NCBI Taxonomy" id="2545760"/>
    <lineage>
        <taxon>Bacteria</taxon>
        <taxon>Bacillati</taxon>
        <taxon>Bacillota</taxon>
        <taxon>Bacilli</taxon>
        <taxon>Bacillales</taxon>
        <taxon>Paenibacillaceae</taxon>
        <taxon>Paenibacillus</taxon>
    </lineage>
</organism>
<dbReference type="InterPro" id="IPR001608">
    <property type="entry name" value="Ala_racemase_N"/>
</dbReference>
<keyword evidence="3" id="KW-1185">Reference proteome</keyword>
<feature type="domain" description="Alanine racemase N-terminal" evidence="1">
    <location>
        <begin position="22"/>
        <end position="267"/>
    </location>
</feature>
<reference evidence="2 3" key="1">
    <citation type="submission" date="2019-03" db="EMBL/GenBank/DDBJ databases">
        <authorList>
            <person name="Kim M.K.M."/>
        </authorList>
    </citation>
    <scope>NUCLEOTIDE SEQUENCE [LARGE SCALE GENOMIC DNA]</scope>
    <source>
        <strain evidence="2 3">18JY21-1</strain>
    </source>
</reference>
<dbReference type="CDD" id="cd06813">
    <property type="entry name" value="PLPDE_III_DSD_D-TA_like_2"/>
    <property type="match status" value="1"/>
</dbReference>
<dbReference type="AlphaFoldDB" id="A0A4R4E1A6"/>
<dbReference type="SUPFAM" id="SSF51419">
    <property type="entry name" value="PLP-binding barrel"/>
    <property type="match status" value="1"/>
</dbReference>
<dbReference type="GO" id="GO:0036088">
    <property type="term" value="P:D-serine catabolic process"/>
    <property type="evidence" value="ECO:0007669"/>
    <property type="project" value="TreeGrafter"/>
</dbReference>
<dbReference type="EMBL" id="SKFG01000034">
    <property type="protein sequence ID" value="TCZ73186.1"/>
    <property type="molecule type" value="Genomic_DNA"/>
</dbReference>
<dbReference type="RefSeq" id="WP_132420111.1">
    <property type="nucleotide sequence ID" value="NZ_SKFG01000034.1"/>
</dbReference>
<dbReference type="PANTHER" id="PTHR28004">
    <property type="entry name" value="ZGC:162816-RELATED"/>
    <property type="match status" value="1"/>
</dbReference>
<dbReference type="PANTHER" id="PTHR28004:SF2">
    <property type="entry name" value="D-SERINE DEHYDRATASE"/>
    <property type="match status" value="1"/>
</dbReference>
<proteinExistence type="predicted"/>
<dbReference type="OrthoDB" id="2445260at2"/>